<dbReference type="GO" id="GO:0020037">
    <property type="term" value="F:heme binding"/>
    <property type="evidence" value="ECO:0007669"/>
    <property type="project" value="InterPro"/>
</dbReference>
<comment type="cofactor">
    <cofactor evidence="10">
        <name>heme</name>
        <dbReference type="ChEBI" id="CHEBI:30413"/>
    </cofactor>
</comment>
<keyword evidence="7 10" id="KW-0408">Iron</keyword>
<feature type="binding site" description="axial binding residue" evidence="10">
    <location>
        <position position="484"/>
    </location>
    <ligand>
        <name>heme</name>
        <dbReference type="ChEBI" id="CHEBI:30413"/>
    </ligand>
    <ligandPart>
        <name>Fe</name>
        <dbReference type="ChEBI" id="CHEBI:18248"/>
    </ligandPart>
</feature>
<name>A0A9Q0KZW0_9MAGN</name>
<dbReference type="AlphaFoldDB" id="A0A9Q0KZW0"/>
<keyword evidence="3" id="KW-0812">Transmembrane</keyword>
<dbReference type="Pfam" id="PF00067">
    <property type="entry name" value="p450"/>
    <property type="match status" value="1"/>
</dbReference>
<dbReference type="PANTHER" id="PTHR24298:SF800">
    <property type="entry name" value="CYTOCHROME P450 89A2-RELATED"/>
    <property type="match status" value="1"/>
</dbReference>
<evidence type="ECO:0000313" key="13">
    <source>
        <dbReference type="Proteomes" id="UP001141806"/>
    </source>
</evidence>
<dbReference type="PRINTS" id="PR00385">
    <property type="entry name" value="P450"/>
</dbReference>
<keyword evidence="9" id="KW-0472">Membrane</keyword>
<evidence type="ECO:0000256" key="11">
    <source>
        <dbReference type="RuleBase" id="RU000461"/>
    </source>
</evidence>
<evidence type="ECO:0000313" key="12">
    <source>
        <dbReference type="EMBL" id="KAJ4979943.1"/>
    </source>
</evidence>
<keyword evidence="6 11" id="KW-0560">Oxidoreductase</keyword>
<organism evidence="12 13">
    <name type="scientific">Protea cynaroides</name>
    <dbReference type="NCBI Taxonomy" id="273540"/>
    <lineage>
        <taxon>Eukaryota</taxon>
        <taxon>Viridiplantae</taxon>
        <taxon>Streptophyta</taxon>
        <taxon>Embryophyta</taxon>
        <taxon>Tracheophyta</taxon>
        <taxon>Spermatophyta</taxon>
        <taxon>Magnoliopsida</taxon>
        <taxon>Proteales</taxon>
        <taxon>Proteaceae</taxon>
        <taxon>Protea</taxon>
    </lineage>
</organism>
<keyword evidence="5" id="KW-1133">Transmembrane helix</keyword>
<protein>
    <recommendedName>
        <fullName evidence="14">Cytochrome P450</fullName>
    </recommendedName>
</protein>
<evidence type="ECO:0008006" key="14">
    <source>
        <dbReference type="Google" id="ProtNLM"/>
    </source>
</evidence>
<dbReference type="InterPro" id="IPR002401">
    <property type="entry name" value="Cyt_P450_E_grp-I"/>
</dbReference>
<dbReference type="PRINTS" id="PR00463">
    <property type="entry name" value="EP450I"/>
</dbReference>
<evidence type="ECO:0000256" key="2">
    <source>
        <dbReference type="ARBA" id="ARBA00022617"/>
    </source>
</evidence>
<dbReference type="SUPFAM" id="SSF48264">
    <property type="entry name" value="Cytochrome P450"/>
    <property type="match status" value="1"/>
</dbReference>
<comment type="similarity">
    <text evidence="11">Belongs to the cytochrome P450 family.</text>
</comment>
<dbReference type="PROSITE" id="PS00086">
    <property type="entry name" value="CYTOCHROME_P450"/>
    <property type="match status" value="1"/>
</dbReference>
<dbReference type="Proteomes" id="UP001141806">
    <property type="component" value="Unassembled WGS sequence"/>
</dbReference>
<keyword evidence="2 10" id="KW-0349">Heme</keyword>
<keyword evidence="13" id="KW-1185">Reference proteome</keyword>
<dbReference type="InterPro" id="IPR001128">
    <property type="entry name" value="Cyt_P450"/>
</dbReference>
<evidence type="ECO:0000256" key="8">
    <source>
        <dbReference type="ARBA" id="ARBA00023033"/>
    </source>
</evidence>
<evidence type="ECO:0000256" key="5">
    <source>
        <dbReference type="ARBA" id="ARBA00022989"/>
    </source>
</evidence>
<evidence type="ECO:0000256" key="10">
    <source>
        <dbReference type="PIRSR" id="PIRSR602401-1"/>
    </source>
</evidence>
<dbReference type="GO" id="GO:0005506">
    <property type="term" value="F:iron ion binding"/>
    <property type="evidence" value="ECO:0007669"/>
    <property type="project" value="InterPro"/>
</dbReference>
<gene>
    <name evidence="12" type="ORF">NE237_010723</name>
</gene>
<dbReference type="CDD" id="cd11075">
    <property type="entry name" value="CYP77_89"/>
    <property type="match status" value="1"/>
</dbReference>
<evidence type="ECO:0000256" key="3">
    <source>
        <dbReference type="ARBA" id="ARBA00022692"/>
    </source>
</evidence>
<reference evidence="12" key="1">
    <citation type="journal article" date="2023" name="Plant J.">
        <title>The genome of the king protea, Protea cynaroides.</title>
        <authorList>
            <person name="Chang J."/>
            <person name="Duong T.A."/>
            <person name="Schoeman C."/>
            <person name="Ma X."/>
            <person name="Roodt D."/>
            <person name="Barker N."/>
            <person name="Li Z."/>
            <person name="Van de Peer Y."/>
            <person name="Mizrachi E."/>
        </authorList>
    </citation>
    <scope>NUCLEOTIDE SEQUENCE</scope>
    <source>
        <tissue evidence="12">Young leaves</tissue>
    </source>
</reference>
<dbReference type="OrthoDB" id="1055148at2759"/>
<comment type="caution">
    <text evidence="12">The sequence shown here is derived from an EMBL/GenBank/DDBJ whole genome shotgun (WGS) entry which is preliminary data.</text>
</comment>
<dbReference type="InterPro" id="IPR017972">
    <property type="entry name" value="Cyt_P450_CS"/>
</dbReference>
<evidence type="ECO:0000256" key="6">
    <source>
        <dbReference type="ARBA" id="ARBA00023002"/>
    </source>
</evidence>
<evidence type="ECO:0000256" key="1">
    <source>
        <dbReference type="ARBA" id="ARBA00004167"/>
    </source>
</evidence>
<proteinExistence type="inferred from homology"/>
<dbReference type="GO" id="GO:0016709">
    <property type="term" value="F:oxidoreductase activity, acting on paired donors, with incorporation or reduction of molecular oxygen, NAD(P)H as one donor, and incorporation of one atom of oxygen"/>
    <property type="evidence" value="ECO:0007669"/>
    <property type="project" value="TreeGrafter"/>
</dbReference>
<dbReference type="InterPro" id="IPR051103">
    <property type="entry name" value="Plant_metabolite_P450s"/>
</dbReference>
<dbReference type="PANTHER" id="PTHR24298">
    <property type="entry name" value="FLAVONOID 3'-MONOOXYGENASE-RELATED"/>
    <property type="match status" value="1"/>
</dbReference>
<dbReference type="InterPro" id="IPR036396">
    <property type="entry name" value="Cyt_P450_sf"/>
</dbReference>
<comment type="subcellular location">
    <subcellularLocation>
        <location evidence="1">Membrane</location>
        <topology evidence="1">Single-pass membrane protein</topology>
    </subcellularLocation>
</comment>
<accession>A0A9Q0KZW0</accession>
<evidence type="ECO:0000256" key="9">
    <source>
        <dbReference type="ARBA" id="ARBA00023136"/>
    </source>
</evidence>
<sequence length="540" mass="61616">MVDDSCISAVRLLANSGGAEVMATAYEKMGVLSGLSNELFQVGGDVISGQNVLNLVFQNKPNRTELTLPPGPLKVPIIGSFLWLGGFSFSRFEEILCNLRHKYGPIITLYMGSKPSIFITSNTLAHEALIDNGAIFADRPPSFFVPSRLINSNHNNISSTKYGPLWRLFRRNLTSEILHPSRVKSYAYARKWVLDILRQRLRSHVESEESKRVMDHFQYTMFCLLILMCLGEKHDEKVIKEIEDIQRTFLVNGGRFRVLALFGKLGKIIFRNRWLELLEMRRRQESVLIPLIRARRERKEKNPDDFVVSYIDTLFDLQIPEEGGRKLSEEEMVTLCAEFLNGGTDTTSTALQWIMANLVKNQEIQERLYSEIEGVVGSGEEMKEDDLQKIPYLKAVVFEGLRRHPPSHFGVPHAVTEDIVLDGHVIPKKATVIFLVSEMGWDPKVWKDPMEFIPERFLGKEEVMDITGNREIKMIPFGAGRRICPAVGLAIHHLEYFVANLIRDFKWTAVEGDDIDLSEKPEFTVVMKNPLRANITPRVK</sequence>
<evidence type="ECO:0000256" key="4">
    <source>
        <dbReference type="ARBA" id="ARBA00022723"/>
    </source>
</evidence>
<dbReference type="FunFam" id="1.10.630.10:FF:000012">
    <property type="entry name" value="Cytochrome P450 family protein"/>
    <property type="match status" value="1"/>
</dbReference>
<keyword evidence="4 10" id="KW-0479">Metal-binding</keyword>
<evidence type="ECO:0000256" key="7">
    <source>
        <dbReference type="ARBA" id="ARBA00023004"/>
    </source>
</evidence>
<keyword evidence="8 11" id="KW-0503">Monooxygenase</keyword>
<dbReference type="GO" id="GO:0016020">
    <property type="term" value="C:membrane"/>
    <property type="evidence" value="ECO:0007669"/>
    <property type="project" value="UniProtKB-SubCell"/>
</dbReference>
<dbReference type="Gene3D" id="1.10.630.10">
    <property type="entry name" value="Cytochrome P450"/>
    <property type="match status" value="1"/>
</dbReference>
<dbReference type="EMBL" id="JAMYWD010000002">
    <property type="protein sequence ID" value="KAJ4979943.1"/>
    <property type="molecule type" value="Genomic_DNA"/>
</dbReference>